<proteinExistence type="predicted"/>
<protein>
    <submittedName>
        <fullName evidence="2">Putative DsbA family dithiol-disulfide isomerase</fullName>
    </submittedName>
</protein>
<organism evidence="2 3">
    <name type="scientific">Vespertiliibacter pulmonis</name>
    <dbReference type="NCBI Taxonomy" id="1443036"/>
    <lineage>
        <taxon>Bacteria</taxon>
        <taxon>Pseudomonadati</taxon>
        <taxon>Pseudomonadota</taxon>
        <taxon>Gammaproteobacteria</taxon>
        <taxon>Pasteurellales</taxon>
        <taxon>Pasteurellaceae</taxon>
        <taxon>Vespertiliibacter</taxon>
    </lineage>
</organism>
<dbReference type="Proteomes" id="UP000281691">
    <property type="component" value="Unassembled WGS sequence"/>
</dbReference>
<gene>
    <name evidence="2" type="ORF">EDC46_1079</name>
</gene>
<dbReference type="OrthoDB" id="9799122at2"/>
<dbReference type="SUPFAM" id="SSF52833">
    <property type="entry name" value="Thioredoxin-like"/>
    <property type="match status" value="1"/>
</dbReference>
<dbReference type="GO" id="GO:0016853">
    <property type="term" value="F:isomerase activity"/>
    <property type="evidence" value="ECO:0007669"/>
    <property type="project" value="UniProtKB-KW"/>
</dbReference>
<dbReference type="PANTHER" id="PTHR13887">
    <property type="entry name" value="GLUTATHIONE S-TRANSFERASE KAPPA"/>
    <property type="match status" value="1"/>
</dbReference>
<keyword evidence="3" id="KW-1185">Reference proteome</keyword>
<dbReference type="CDD" id="cd03024">
    <property type="entry name" value="DsbA_FrnE"/>
    <property type="match status" value="1"/>
</dbReference>
<dbReference type="PANTHER" id="PTHR13887:SF41">
    <property type="entry name" value="THIOREDOXIN SUPERFAMILY PROTEIN"/>
    <property type="match status" value="1"/>
</dbReference>
<dbReference type="EMBL" id="RKQP01000002">
    <property type="protein sequence ID" value="RPE83874.1"/>
    <property type="molecule type" value="Genomic_DNA"/>
</dbReference>
<reference evidence="2 3" key="1">
    <citation type="submission" date="2018-11" db="EMBL/GenBank/DDBJ databases">
        <title>Genomic Encyclopedia of Type Strains, Phase IV (KMG-IV): sequencing the most valuable type-strain genomes for metagenomic binning, comparative biology and taxonomic classification.</title>
        <authorList>
            <person name="Goeker M."/>
        </authorList>
    </citation>
    <scope>NUCLEOTIDE SEQUENCE [LARGE SCALE GENOMIC DNA]</scope>
    <source>
        <strain evidence="2 3">DSM 27238</strain>
    </source>
</reference>
<evidence type="ECO:0000313" key="2">
    <source>
        <dbReference type="EMBL" id="RPE83874.1"/>
    </source>
</evidence>
<evidence type="ECO:0000313" key="3">
    <source>
        <dbReference type="Proteomes" id="UP000281691"/>
    </source>
</evidence>
<dbReference type="RefSeq" id="WP_124211243.1">
    <property type="nucleotide sequence ID" value="NZ_CP016615.1"/>
</dbReference>
<feature type="domain" description="DSBA-like thioredoxin" evidence="1">
    <location>
        <begin position="3"/>
        <end position="200"/>
    </location>
</feature>
<name>A0A3N4WF42_9PAST</name>
<dbReference type="InterPro" id="IPR036249">
    <property type="entry name" value="Thioredoxin-like_sf"/>
</dbReference>
<evidence type="ECO:0000259" key="1">
    <source>
        <dbReference type="Pfam" id="PF01323"/>
    </source>
</evidence>
<comment type="caution">
    <text evidence="2">The sequence shown here is derived from an EMBL/GenBank/DDBJ whole genome shotgun (WGS) entry which is preliminary data.</text>
</comment>
<dbReference type="Gene3D" id="3.40.30.10">
    <property type="entry name" value="Glutaredoxin"/>
    <property type="match status" value="1"/>
</dbReference>
<dbReference type="Pfam" id="PF01323">
    <property type="entry name" value="DSBA"/>
    <property type="match status" value="1"/>
</dbReference>
<dbReference type="GO" id="GO:0016491">
    <property type="term" value="F:oxidoreductase activity"/>
    <property type="evidence" value="ECO:0007669"/>
    <property type="project" value="InterPro"/>
</dbReference>
<keyword evidence="2" id="KW-0413">Isomerase</keyword>
<dbReference type="InterPro" id="IPR001853">
    <property type="entry name" value="DSBA-like_thioredoxin_dom"/>
</dbReference>
<dbReference type="AlphaFoldDB" id="A0A3N4WF42"/>
<sequence>MKIEIWSDIICPFCYIGKRKLEMALAQTGIDADIEWHSFELNPDAPQSYGVPLPEMLNKMYGFSPERALSVLEYEQQTAESVGLDFQWKIAKPGNTFNAHRLIHLGKSLGIGDQVKERFLKAYFTEGQEIGNAEVLRKLAIEVGLAEALVDAVLSTNQFADAVRADEKEASIIGIRGVPYFLINDEISIAGAQEISEFVRVLTEQAQKTQVKTTATAKGMQCEGGECKLSD</sequence>
<accession>A0A3N4WF42</accession>